<feature type="non-terminal residue" evidence="1">
    <location>
        <position position="1"/>
    </location>
</feature>
<dbReference type="EMBL" id="BART01034100">
    <property type="protein sequence ID" value="GAH14498.1"/>
    <property type="molecule type" value="Genomic_DNA"/>
</dbReference>
<comment type="caution">
    <text evidence="1">The sequence shown here is derived from an EMBL/GenBank/DDBJ whole genome shotgun (WGS) entry which is preliminary data.</text>
</comment>
<reference evidence="1" key="1">
    <citation type="journal article" date="2014" name="Front. Microbiol.">
        <title>High frequency of phylogenetically diverse reductive dehalogenase-homologous genes in deep subseafloor sedimentary metagenomes.</title>
        <authorList>
            <person name="Kawai M."/>
            <person name="Futagami T."/>
            <person name="Toyoda A."/>
            <person name="Takaki Y."/>
            <person name="Nishi S."/>
            <person name="Hori S."/>
            <person name="Arai W."/>
            <person name="Tsubouchi T."/>
            <person name="Morono Y."/>
            <person name="Uchiyama I."/>
            <person name="Ito T."/>
            <person name="Fujiyama A."/>
            <person name="Inagaki F."/>
            <person name="Takami H."/>
        </authorList>
    </citation>
    <scope>NUCLEOTIDE SEQUENCE</scope>
    <source>
        <strain evidence="1">Expedition CK06-06</strain>
    </source>
</reference>
<evidence type="ECO:0008006" key="2">
    <source>
        <dbReference type="Google" id="ProtNLM"/>
    </source>
</evidence>
<gene>
    <name evidence="1" type="ORF">S01H4_58387</name>
</gene>
<proteinExistence type="predicted"/>
<dbReference type="Gene3D" id="3.40.50.720">
    <property type="entry name" value="NAD(P)-binding Rossmann-like Domain"/>
    <property type="match status" value="1"/>
</dbReference>
<evidence type="ECO:0000313" key="1">
    <source>
        <dbReference type="EMBL" id="GAH14498.1"/>
    </source>
</evidence>
<organism evidence="1">
    <name type="scientific">marine sediment metagenome</name>
    <dbReference type="NCBI Taxonomy" id="412755"/>
    <lineage>
        <taxon>unclassified sequences</taxon>
        <taxon>metagenomes</taxon>
        <taxon>ecological metagenomes</taxon>
    </lineage>
</organism>
<accession>X1F132</accession>
<dbReference type="AlphaFoldDB" id="X1F132"/>
<sequence>VGEKLYEELFSIEESERTYEIDNMFIIFPQLTEVSMEIDMNTYKNIRKFDVSKSCNSKEGPFISKEKINEFLIKYNII</sequence>
<protein>
    <recommendedName>
        <fullName evidence="2">Polysaccharide biosynthesis protein CapD-like domain-containing protein</fullName>
    </recommendedName>
</protein>
<name>X1F132_9ZZZZ</name>